<accession>A0ABP0XUT6</accession>
<sequence>MIKRAWVLEVGALRSVTTKVAEVITSVSMFQVHWGGGCSGQAVSALVTALCTARNAIKGRSNARTTASTKAIPEGSALHPLTLKPSKLPLLPSLSDDVVAVD</sequence>
<evidence type="ECO:0000313" key="2">
    <source>
        <dbReference type="Proteomes" id="UP001642487"/>
    </source>
</evidence>
<organism evidence="1 2">
    <name type="scientific">Citrullus colocynthis</name>
    <name type="common">colocynth</name>
    <dbReference type="NCBI Taxonomy" id="252529"/>
    <lineage>
        <taxon>Eukaryota</taxon>
        <taxon>Viridiplantae</taxon>
        <taxon>Streptophyta</taxon>
        <taxon>Embryophyta</taxon>
        <taxon>Tracheophyta</taxon>
        <taxon>Spermatophyta</taxon>
        <taxon>Magnoliopsida</taxon>
        <taxon>eudicotyledons</taxon>
        <taxon>Gunneridae</taxon>
        <taxon>Pentapetalae</taxon>
        <taxon>rosids</taxon>
        <taxon>fabids</taxon>
        <taxon>Cucurbitales</taxon>
        <taxon>Cucurbitaceae</taxon>
        <taxon>Benincaseae</taxon>
        <taxon>Citrullus</taxon>
    </lineage>
</organism>
<dbReference type="EMBL" id="OZ021735">
    <property type="protein sequence ID" value="CAK9310460.1"/>
    <property type="molecule type" value="Genomic_DNA"/>
</dbReference>
<keyword evidence="2" id="KW-1185">Reference proteome</keyword>
<evidence type="ECO:0000313" key="1">
    <source>
        <dbReference type="EMBL" id="CAK9310460.1"/>
    </source>
</evidence>
<dbReference type="Proteomes" id="UP001642487">
    <property type="component" value="Chromosome 1"/>
</dbReference>
<reference evidence="1 2" key="1">
    <citation type="submission" date="2024-03" db="EMBL/GenBank/DDBJ databases">
        <authorList>
            <person name="Gkanogiannis A."/>
            <person name="Becerra Lopez-Lavalle L."/>
        </authorList>
    </citation>
    <scope>NUCLEOTIDE SEQUENCE [LARGE SCALE GENOMIC DNA]</scope>
</reference>
<protein>
    <submittedName>
        <fullName evidence="1">Uncharacterized protein</fullName>
    </submittedName>
</protein>
<proteinExistence type="predicted"/>
<gene>
    <name evidence="1" type="ORF">CITCOLO1_LOCUS2087</name>
</gene>
<name>A0ABP0XUT6_9ROSI</name>